<accession>A0A9W6F037</accession>
<feature type="region of interest" description="Disordered" evidence="1">
    <location>
        <begin position="562"/>
        <end position="588"/>
    </location>
</feature>
<name>A0A9W6F037_9CHLO</name>
<evidence type="ECO:0000313" key="2">
    <source>
        <dbReference type="EMBL" id="GLC50925.1"/>
    </source>
</evidence>
<feature type="region of interest" description="Disordered" evidence="1">
    <location>
        <begin position="999"/>
        <end position="1025"/>
    </location>
</feature>
<feature type="region of interest" description="Disordered" evidence="1">
    <location>
        <begin position="954"/>
        <end position="974"/>
    </location>
</feature>
<feature type="compositionally biased region" description="Low complexity" evidence="1">
    <location>
        <begin position="619"/>
        <end position="635"/>
    </location>
</feature>
<dbReference type="PANTHER" id="PTHR12460">
    <property type="entry name" value="CYCLIN-DEPENDENT KINASE INHIBITOR-RELATED PROTEIN"/>
    <property type="match status" value="1"/>
</dbReference>
<evidence type="ECO:0000313" key="3">
    <source>
        <dbReference type="Proteomes" id="UP001165080"/>
    </source>
</evidence>
<feature type="compositionally biased region" description="Low complexity" evidence="1">
    <location>
        <begin position="148"/>
        <end position="163"/>
    </location>
</feature>
<feature type="region of interest" description="Disordered" evidence="1">
    <location>
        <begin position="614"/>
        <end position="653"/>
    </location>
</feature>
<protein>
    <submittedName>
        <fullName evidence="2">Uncharacterized protein</fullName>
    </submittedName>
</protein>
<dbReference type="OrthoDB" id="528693at2759"/>
<feature type="compositionally biased region" description="Low complexity" evidence="1">
    <location>
        <begin position="570"/>
        <end position="588"/>
    </location>
</feature>
<proteinExistence type="predicted"/>
<keyword evidence="3" id="KW-1185">Reference proteome</keyword>
<comment type="caution">
    <text evidence="2">The sequence shown here is derived from an EMBL/GenBank/DDBJ whole genome shotgun (WGS) entry which is preliminary data.</text>
</comment>
<feature type="compositionally biased region" description="Polar residues" evidence="1">
    <location>
        <begin position="1013"/>
        <end position="1025"/>
    </location>
</feature>
<feature type="region of interest" description="Disordered" evidence="1">
    <location>
        <begin position="128"/>
        <end position="183"/>
    </location>
</feature>
<dbReference type="Proteomes" id="UP001165080">
    <property type="component" value="Unassembled WGS sequence"/>
</dbReference>
<sequence>MGQEGSKLESGEQEPEQQNALHRQASLAPSVAPSVVSQKSAGGASAVSSSKTQWMRPTQSRAAGTVEVRRKGRLQGAKPVAASSGGCSPPNEEASGSPPSQTAAEQEYRQKLEKSKKELVKKLAVQIKSVQTKDPSSLSSGRAALAKQQQLQLHQQQQQQQQQDNGLKAGGGGGGSGGEGKRSWLSKLTKTKAAALAQLGDKLARGQYLAPMDQEAVGERVEESLGANMGQFGSFQGALHHIIQTGVSDDALDQFFFDEEEERVLTTYQKWQIIRHAAEQVLAVYANRSNSQWIEDERWAPPNVINTTAASGSMYSNAVDSALTSGSIALLFIDDGRLSEMGGDEVSPLVATDLWQAIKELAPNKVPSGQRLERLSVAGRHLLHAAVSVEMWYGAAALRQVKVVLAIDCDCEYFVVNELAKWNFFGLHHSNVVLLPLPRFHGFAQDMRSGHLAHVKGSPRLMLGTGYAMFLLNSPAEAYTLSADGSEPQCLQGSVLEWLSDHRASWLYTGLFSDVERLRPEALFDMDFLAAGLAAVDRMGANMAVEVAMGEREREARLHDSLVLSRLPRGPTSCPGSTSAPTAAPISASAPASRQASVVAPSAAAAAAAGGGGGGGSVHFGSSSSPSPSPHSSSSAPPPPPPPPASSSASNCNLRPSSMRTVKSYQLLQTTASSPHGFYIAAHRYVFGVRALQRMLVDPAAFHADVYLQDFYAYATFDISDLTTFRSANCACILGTQGLRAPVMSEVIYGREWLAHTATILQLQDSVKEFRHKAVQLYDHARTMASAVGPSRSSTYKEKKGYNVLLVLTPDHGRLVRSALRMARLFVHNVVDRLHVYLLVTESDSKTRARELLEAVNDKELEFHGQLVRERLVRSPGVPVTEVVAGLIGKVAANMLVVPSERLCVSGAAADLGQLAGSTALALARSVTSLPLLIVKANTVGKYLFIPSSNNNNTGGSNSSSSFPGGPALSNGGGMGGMGGSGPYGSGLSSGGAGAGAGGGGAAMMSRGSQSALQHSGPSMGGQQTKDALTAMVHLDSTSVGPLVEFVSGALRSGGTDSLFLVRTAALERDGQLSMRSRRVFVQARMAVAQALRTEERAYAGGAAAELPKAVDGEAVDLLALSCPPDMIIGKDTEQLLTMCRTSILLHRAASAAPASATTAWS</sequence>
<evidence type="ECO:0000256" key="1">
    <source>
        <dbReference type="SAM" id="MobiDB-lite"/>
    </source>
</evidence>
<feature type="compositionally biased region" description="Low complexity" evidence="1">
    <location>
        <begin position="24"/>
        <end position="51"/>
    </location>
</feature>
<reference evidence="2 3" key="1">
    <citation type="journal article" date="2023" name="Commun. Biol.">
        <title>Reorganization of the ancestral sex-determining regions during the evolution of trioecy in Pleodorina starrii.</title>
        <authorList>
            <person name="Takahashi K."/>
            <person name="Suzuki S."/>
            <person name="Kawai-Toyooka H."/>
            <person name="Yamamoto K."/>
            <person name="Hamaji T."/>
            <person name="Ootsuki R."/>
            <person name="Yamaguchi H."/>
            <person name="Kawachi M."/>
            <person name="Higashiyama T."/>
            <person name="Nozaki H."/>
        </authorList>
    </citation>
    <scope>NUCLEOTIDE SEQUENCE [LARGE SCALE GENOMIC DNA]</scope>
    <source>
        <strain evidence="2 3">NIES-4479</strain>
    </source>
</reference>
<feature type="compositionally biased region" description="Polar residues" evidence="1">
    <location>
        <begin position="52"/>
        <end position="62"/>
    </location>
</feature>
<feature type="compositionally biased region" description="Gly residues" evidence="1">
    <location>
        <begin position="168"/>
        <end position="178"/>
    </location>
</feature>
<feature type="compositionally biased region" description="Basic and acidic residues" evidence="1">
    <location>
        <begin position="1"/>
        <end position="10"/>
    </location>
</feature>
<feature type="region of interest" description="Disordered" evidence="1">
    <location>
        <begin position="1"/>
        <end position="113"/>
    </location>
</feature>
<feature type="compositionally biased region" description="Low complexity" evidence="1">
    <location>
        <begin position="1003"/>
        <end position="1012"/>
    </location>
</feature>
<gene>
    <name evidence="2" type="primary">PLEST008541</name>
    <name evidence="2" type="ORF">PLESTB_000447200</name>
</gene>
<dbReference type="EMBL" id="BRXU01000004">
    <property type="protein sequence ID" value="GLC50925.1"/>
    <property type="molecule type" value="Genomic_DNA"/>
</dbReference>
<organism evidence="2 3">
    <name type="scientific">Pleodorina starrii</name>
    <dbReference type="NCBI Taxonomy" id="330485"/>
    <lineage>
        <taxon>Eukaryota</taxon>
        <taxon>Viridiplantae</taxon>
        <taxon>Chlorophyta</taxon>
        <taxon>core chlorophytes</taxon>
        <taxon>Chlorophyceae</taxon>
        <taxon>CS clade</taxon>
        <taxon>Chlamydomonadales</taxon>
        <taxon>Volvocaceae</taxon>
        <taxon>Pleodorina</taxon>
    </lineage>
</organism>
<dbReference type="PANTHER" id="PTHR12460:SF38">
    <property type="entry name" value="KINETOPLAST-ASSOCIATED PROTEIN-LIKE PROTEIN"/>
    <property type="match status" value="1"/>
</dbReference>
<dbReference type="AlphaFoldDB" id="A0A9W6F037"/>
<feature type="compositionally biased region" description="Low complexity" evidence="1">
    <location>
        <begin position="954"/>
        <end position="970"/>
    </location>
</feature>
<feature type="compositionally biased region" description="Polar residues" evidence="1">
    <location>
        <begin position="128"/>
        <end position="140"/>
    </location>
</feature>
<feature type="compositionally biased region" description="Pro residues" evidence="1">
    <location>
        <begin position="636"/>
        <end position="645"/>
    </location>
</feature>